<dbReference type="InterPro" id="IPR012093">
    <property type="entry name" value="Pirin"/>
</dbReference>
<evidence type="ECO:0000313" key="6">
    <source>
        <dbReference type="Proteomes" id="UP001553161"/>
    </source>
</evidence>
<feature type="domain" description="Pirin C-terminal" evidence="4">
    <location>
        <begin position="177"/>
        <end position="298"/>
    </location>
</feature>
<evidence type="ECO:0000313" key="5">
    <source>
        <dbReference type="EMBL" id="MEV8468243.1"/>
    </source>
</evidence>
<evidence type="ECO:0000256" key="1">
    <source>
        <dbReference type="ARBA" id="ARBA00008416"/>
    </source>
</evidence>
<reference evidence="5 6" key="1">
    <citation type="submission" date="2024-07" db="EMBL/GenBank/DDBJ databases">
        <authorList>
            <person name="Kang M."/>
        </authorList>
    </citation>
    <scope>NUCLEOTIDE SEQUENCE [LARGE SCALE GENOMIC DNA]</scope>
    <source>
        <strain evidence="5 6">DFM31</strain>
    </source>
</reference>
<feature type="domain" description="Pirin N-terminal" evidence="3">
    <location>
        <begin position="21"/>
        <end position="121"/>
    </location>
</feature>
<dbReference type="Gene3D" id="2.60.120.10">
    <property type="entry name" value="Jelly Rolls"/>
    <property type="match status" value="2"/>
</dbReference>
<dbReference type="PIRSF" id="PIRSF006232">
    <property type="entry name" value="Pirin"/>
    <property type="match status" value="1"/>
</dbReference>
<evidence type="ECO:0000259" key="3">
    <source>
        <dbReference type="Pfam" id="PF02678"/>
    </source>
</evidence>
<gene>
    <name evidence="5" type="ORF">AB0T83_15820</name>
</gene>
<dbReference type="InterPro" id="IPR014710">
    <property type="entry name" value="RmlC-like_jellyroll"/>
</dbReference>
<comment type="similarity">
    <text evidence="1 2">Belongs to the pirin family.</text>
</comment>
<dbReference type="InterPro" id="IPR011051">
    <property type="entry name" value="RmlC_Cupin_sf"/>
</dbReference>
<dbReference type="CDD" id="cd02247">
    <property type="entry name" value="cupin_pirin_C"/>
    <property type="match status" value="1"/>
</dbReference>
<dbReference type="Pfam" id="PF05726">
    <property type="entry name" value="Pirin_C"/>
    <property type="match status" value="1"/>
</dbReference>
<proteinExistence type="inferred from homology"/>
<comment type="caution">
    <text evidence="5">The sequence shown here is derived from an EMBL/GenBank/DDBJ whole genome shotgun (WGS) entry which is preliminary data.</text>
</comment>
<accession>A0ABV3L9N0</accession>
<dbReference type="InterPro" id="IPR008778">
    <property type="entry name" value="Pirin_C_dom"/>
</dbReference>
<keyword evidence="6" id="KW-1185">Reference proteome</keyword>
<organism evidence="5 6">
    <name type="scientific">Meridianimarinicoccus marinus</name>
    <dbReference type="NCBI Taxonomy" id="3231483"/>
    <lineage>
        <taxon>Bacteria</taxon>
        <taxon>Pseudomonadati</taxon>
        <taxon>Pseudomonadota</taxon>
        <taxon>Alphaproteobacteria</taxon>
        <taxon>Rhodobacterales</taxon>
        <taxon>Paracoccaceae</taxon>
        <taxon>Meridianimarinicoccus</taxon>
    </lineage>
</organism>
<dbReference type="PANTHER" id="PTHR13903:SF8">
    <property type="entry name" value="PIRIN"/>
    <property type="match status" value="1"/>
</dbReference>
<name>A0ABV3L9N0_9RHOB</name>
<dbReference type="RefSeq" id="WP_366194194.1">
    <property type="nucleotide sequence ID" value="NZ_JBFBVU010000024.1"/>
</dbReference>
<dbReference type="Proteomes" id="UP001553161">
    <property type="component" value="Unassembled WGS sequence"/>
</dbReference>
<dbReference type="InterPro" id="IPR003829">
    <property type="entry name" value="Pirin_N_dom"/>
</dbReference>
<dbReference type="PANTHER" id="PTHR13903">
    <property type="entry name" value="PIRIN-RELATED"/>
    <property type="match status" value="1"/>
</dbReference>
<evidence type="ECO:0000256" key="2">
    <source>
        <dbReference type="RuleBase" id="RU003457"/>
    </source>
</evidence>
<dbReference type="Pfam" id="PF02678">
    <property type="entry name" value="Pirin"/>
    <property type="match status" value="1"/>
</dbReference>
<evidence type="ECO:0000259" key="4">
    <source>
        <dbReference type="Pfam" id="PF05726"/>
    </source>
</evidence>
<dbReference type="CDD" id="cd02909">
    <property type="entry name" value="cupin_pirin_N"/>
    <property type="match status" value="1"/>
</dbReference>
<sequence>MSIRPVANQRKAVPTLEGAGVKLHRAFGFQDPEELDPFLLFDDFRNDRPEDFLKGFPWHPHRGIETITYVLNGTVDHGDSLGNTGTLGAGDVQWMTAGSGILHQEMPQGNAQGQMHGFQLWANLPSSLKMTAPRYQDVKGADIPEVIDDDGTRVKVIIGEFWGKRGPVDGIAADPQYLDIFVPAGVKKTFKVDTYRRAFAYVFDGSAAFADASAPTGVLLEKEVSGEEVNIRDLSGNRTLIRFGTGDEVTVQAGPEGVRFLLVSGAPIQEPVAWHGPIVMNTREELMTAMRDLRNGTFIKPAH</sequence>
<protein>
    <submittedName>
        <fullName evidence="5">Pirin family protein</fullName>
    </submittedName>
</protein>
<dbReference type="EMBL" id="JBFBVU010000024">
    <property type="protein sequence ID" value="MEV8468243.1"/>
    <property type="molecule type" value="Genomic_DNA"/>
</dbReference>
<dbReference type="SUPFAM" id="SSF51182">
    <property type="entry name" value="RmlC-like cupins"/>
    <property type="match status" value="1"/>
</dbReference>